<reference evidence="1" key="1">
    <citation type="submission" date="2020-08" db="EMBL/GenBank/DDBJ databases">
        <title>Taxonomic study for Lactobacillus species isolated from hardwood bark.</title>
        <authorList>
            <person name="Tohno M."/>
            <person name="Tanizawa Y."/>
        </authorList>
    </citation>
    <scope>NUCLEOTIDE SEQUENCE</scope>
    <source>
        <strain evidence="1">B40</strain>
    </source>
</reference>
<dbReference type="AlphaFoldDB" id="A0A916QJ80"/>
<name>A0A916QJ80_9LACO</name>
<organism evidence="1 2">
    <name type="scientific">Lactobacillus corticis</name>
    <dbReference type="NCBI Taxonomy" id="2201249"/>
    <lineage>
        <taxon>Bacteria</taxon>
        <taxon>Bacillati</taxon>
        <taxon>Bacillota</taxon>
        <taxon>Bacilli</taxon>
        <taxon>Lactobacillales</taxon>
        <taxon>Lactobacillaceae</taxon>
        <taxon>Lactobacillus</taxon>
    </lineage>
</organism>
<sequence length="61" mass="7428">MTNETNKHSKRYWNNRNFPDHEQFIKGLKEAGLYKKPDKEALKRLEEAKQLIKEVNEERKK</sequence>
<protein>
    <submittedName>
        <fullName evidence="1">Uncharacterized protein</fullName>
    </submittedName>
</protein>
<dbReference type="EMBL" id="BMAY01000007">
    <property type="protein sequence ID" value="GFZ27247.1"/>
    <property type="molecule type" value="Genomic_DNA"/>
</dbReference>
<accession>A0A916QJ80</accession>
<keyword evidence="2" id="KW-1185">Reference proteome</keyword>
<dbReference type="RefSeq" id="WP_212780938.1">
    <property type="nucleotide sequence ID" value="NZ_BMAY01000007.1"/>
</dbReference>
<evidence type="ECO:0000313" key="2">
    <source>
        <dbReference type="Proteomes" id="UP000677218"/>
    </source>
</evidence>
<comment type="caution">
    <text evidence="1">The sequence shown here is derived from an EMBL/GenBank/DDBJ whole genome shotgun (WGS) entry which is preliminary data.</text>
</comment>
<gene>
    <name evidence="1" type="ORF">LCB40_11270</name>
</gene>
<evidence type="ECO:0000313" key="1">
    <source>
        <dbReference type="EMBL" id="GFZ27247.1"/>
    </source>
</evidence>
<proteinExistence type="predicted"/>
<dbReference type="Proteomes" id="UP000677218">
    <property type="component" value="Unassembled WGS sequence"/>
</dbReference>